<dbReference type="InterPro" id="IPR001879">
    <property type="entry name" value="GPCR_2_extracellular_dom"/>
</dbReference>
<dbReference type="KEGG" id="vde:111252529"/>
<keyword evidence="12" id="KW-0732">Signal</keyword>
<dbReference type="InterPro" id="IPR017981">
    <property type="entry name" value="GPCR_2-like_7TM"/>
</dbReference>
<sequence>MWCYKLLLQCTSIWLLARSVFVSIPAIERPLKEALYIKSNMEPITVFATNTSNSVLEINATEKAMILFPLAQSLIFDTMLTNYTESMCNELSLLDIAYNNETFSANGASVDITAIDNGASLLVGNSSGQRRTASESGGAVKVWCSSIWDGISCWPPAPPDSIVAKSCHLLLRAIDDSIPPDISHPADTVGYEAQHDTAQHRLRQHDRSGLAELYAFRTCGPGGAWLNNITNYNACIAFLTQYHAIALVFVQRETLLLMLSCANICTCTQKNERVKGQGVRLFYQQGQSNRRSVQTPAPPVSMMPLAVTCILVSFSAVSLAFLVAAAAIFIHFSSLSCPRTRVHLNLVWALTLHSLCMIIISLPVVINAATASHNNQQQQQQQQQHQQQQQQQQVAAAATHHLQSSQRQHVHSTPSTTASAPQRQQQQDQLSHNSSTQAGHRRPGNLIVMPNILSTPSLCKVTLCAKMYSSMSSINWMFVEGLLLHSKLTTSIFRKDAPFPLYYAIGWGLPILFIIPWGVRMELELPGKNCWEGYGNHSWVFLLIAPRLIVLVTNLVFLINIIRILVMKAKNNSAESTQARKAIKATLLLFPLLGITHLLFCINPHENDVTLKNTYMIVNALLQSSQGTFVSVIHCFMNSEVRAQLRNAYLRAAIRRNPNRKSIYSGRRHIAPSFSQRQQINPSQSKDHTVCPTNLTASGGETPGKLLFESSMASPSLDTFAV</sequence>
<dbReference type="InterPro" id="IPR050332">
    <property type="entry name" value="GPCR_2"/>
</dbReference>
<dbReference type="GO" id="GO:0005886">
    <property type="term" value="C:plasma membrane"/>
    <property type="evidence" value="ECO:0007669"/>
    <property type="project" value="UniProtKB-SubCell"/>
</dbReference>
<dbReference type="FunCoup" id="A0A7M7KK49">
    <property type="interactions" value="16"/>
</dbReference>
<evidence type="ECO:0000313" key="15">
    <source>
        <dbReference type="EnsemblMetazoa" id="XP_022666353"/>
    </source>
</evidence>
<evidence type="ECO:0000256" key="9">
    <source>
        <dbReference type="ARBA" id="ARBA00023224"/>
    </source>
</evidence>
<dbReference type="SUPFAM" id="SSF111418">
    <property type="entry name" value="Hormone receptor domain"/>
    <property type="match status" value="1"/>
</dbReference>
<keyword evidence="16" id="KW-1185">Reference proteome</keyword>
<feature type="chain" id="PRO_5029697729" evidence="12">
    <location>
        <begin position="23"/>
        <end position="722"/>
    </location>
</feature>
<dbReference type="PROSITE" id="PS50261">
    <property type="entry name" value="G_PROTEIN_RECEP_F2_4"/>
    <property type="match status" value="1"/>
</dbReference>
<feature type="compositionally biased region" description="Low complexity" evidence="10">
    <location>
        <begin position="376"/>
        <end position="393"/>
    </location>
</feature>
<feature type="transmembrane region" description="Helical" evidence="11">
    <location>
        <begin position="539"/>
        <end position="566"/>
    </location>
</feature>
<dbReference type="PRINTS" id="PR00249">
    <property type="entry name" value="GPCRSECRETIN"/>
</dbReference>
<accession>A0A7M7KK49</accession>
<dbReference type="GO" id="GO:0017046">
    <property type="term" value="F:peptide hormone binding"/>
    <property type="evidence" value="ECO:0007669"/>
    <property type="project" value="TreeGrafter"/>
</dbReference>
<feature type="transmembrane region" description="Helical" evidence="11">
    <location>
        <begin position="305"/>
        <end position="332"/>
    </location>
</feature>
<dbReference type="PROSITE" id="PS50227">
    <property type="entry name" value="G_PROTEIN_RECEP_F2_3"/>
    <property type="match status" value="1"/>
</dbReference>
<dbReference type="Proteomes" id="UP000594260">
    <property type="component" value="Unplaced"/>
</dbReference>
<evidence type="ECO:0000259" key="14">
    <source>
        <dbReference type="PROSITE" id="PS50261"/>
    </source>
</evidence>
<keyword evidence="8" id="KW-0675">Receptor</keyword>
<keyword evidence="7 11" id="KW-0472">Membrane</keyword>
<dbReference type="Gene3D" id="1.20.1070.10">
    <property type="entry name" value="Rhodopsin 7-helix transmembrane proteins"/>
    <property type="match status" value="1"/>
</dbReference>
<feature type="transmembrane region" description="Helical" evidence="11">
    <location>
        <begin position="500"/>
        <end position="519"/>
    </location>
</feature>
<evidence type="ECO:0000256" key="7">
    <source>
        <dbReference type="ARBA" id="ARBA00023136"/>
    </source>
</evidence>
<dbReference type="AlphaFoldDB" id="A0A7M7KK49"/>
<feature type="domain" description="G-protein coupled receptors family 2 profile 2" evidence="14">
    <location>
        <begin position="307"/>
        <end position="638"/>
    </location>
</feature>
<dbReference type="InterPro" id="IPR036445">
    <property type="entry name" value="GPCR_2_extracell_dom_sf"/>
</dbReference>
<evidence type="ECO:0000256" key="4">
    <source>
        <dbReference type="ARBA" id="ARBA00022692"/>
    </source>
</evidence>
<dbReference type="SUPFAM" id="SSF81321">
    <property type="entry name" value="Family A G protein-coupled receptor-like"/>
    <property type="match status" value="1"/>
</dbReference>
<comment type="similarity">
    <text evidence="2">Belongs to the G-protein coupled receptor 2 family.</text>
</comment>
<comment type="subcellular location">
    <subcellularLocation>
        <location evidence="1">Cell membrane</location>
        <topology evidence="1">Multi-pass membrane protein</topology>
    </subcellularLocation>
</comment>
<dbReference type="InterPro" id="IPR000832">
    <property type="entry name" value="GPCR_2_secretin-like"/>
</dbReference>
<evidence type="ECO:0000256" key="10">
    <source>
        <dbReference type="SAM" id="MobiDB-lite"/>
    </source>
</evidence>
<evidence type="ECO:0000256" key="6">
    <source>
        <dbReference type="ARBA" id="ARBA00023040"/>
    </source>
</evidence>
<organism evidence="15 16">
    <name type="scientific">Varroa destructor</name>
    <name type="common">Honeybee mite</name>
    <dbReference type="NCBI Taxonomy" id="109461"/>
    <lineage>
        <taxon>Eukaryota</taxon>
        <taxon>Metazoa</taxon>
        <taxon>Ecdysozoa</taxon>
        <taxon>Arthropoda</taxon>
        <taxon>Chelicerata</taxon>
        <taxon>Arachnida</taxon>
        <taxon>Acari</taxon>
        <taxon>Parasitiformes</taxon>
        <taxon>Mesostigmata</taxon>
        <taxon>Gamasina</taxon>
        <taxon>Dermanyssoidea</taxon>
        <taxon>Varroidae</taxon>
        <taxon>Varroa</taxon>
    </lineage>
</organism>
<dbReference type="EnsemblMetazoa" id="XM_022810618">
    <property type="protein sequence ID" value="XP_022666353"/>
    <property type="gene ID" value="LOC111252529"/>
</dbReference>
<feature type="domain" description="G-protein coupled receptors family 2 profile 1" evidence="13">
    <location>
        <begin position="144"/>
        <end position="239"/>
    </location>
</feature>
<dbReference type="GO" id="GO:0007188">
    <property type="term" value="P:adenylate cyclase-modulating G protein-coupled receptor signaling pathway"/>
    <property type="evidence" value="ECO:0007669"/>
    <property type="project" value="TreeGrafter"/>
</dbReference>
<reference evidence="15" key="1">
    <citation type="submission" date="2021-01" db="UniProtKB">
        <authorList>
            <consortium name="EnsemblMetazoa"/>
        </authorList>
    </citation>
    <scope>IDENTIFICATION</scope>
</reference>
<evidence type="ECO:0000256" key="3">
    <source>
        <dbReference type="ARBA" id="ARBA00022475"/>
    </source>
</evidence>
<proteinExistence type="inferred from homology"/>
<dbReference type="SMART" id="SM00008">
    <property type="entry name" value="HormR"/>
    <property type="match status" value="1"/>
</dbReference>
<evidence type="ECO:0000313" key="16">
    <source>
        <dbReference type="Proteomes" id="UP000594260"/>
    </source>
</evidence>
<dbReference type="Gene3D" id="4.10.1240.10">
    <property type="entry name" value="GPCR, family 2, extracellular hormone receptor domain"/>
    <property type="match status" value="1"/>
</dbReference>
<keyword evidence="3" id="KW-1003">Cell membrane</keyword>
<keyword evidence="5 11" id="KW-1133">Transmembrane helix</keyword>
<feature type="transmembrane region" description="Helical" evidence="11">
    <location>
        <begin position="587"/>
        <end position="605"/>
    </location>
</feature>
<evidence type="ECO:0000256" key="2">
    <source>
        <dbReference type="ARBA" id="ARBA00005314"/>
    </source>
</evidence>
<dbReference type="GO" id="GO:0008528">
    <property type="term" value="F:G protein-coupled peptide receptor activity"/>
    <property type="evidence" value="ECO:0007669"/>
    <property type="project" value="TreeGrafter"/>
</dbReference>
<evidence type="ECO:0000256" key="8">
    <source>
        <dbReference type="ARBA" id="ARBA00023170"/>
    </source>
</evidence>
<feature type="compositionally biased region" description="Polar residues" evidence="10">
    <location>
        <begin position="401"/>
        <end position="421"/>
    </location>
</feature>
<evidence type="ECO:0000256" key="12">
    <source>
        <dbReference type="SAM" id="SignalP"/>
    </source>
</evidence>
<evidence type="ECO:0000256" key="11">
    <source>
        <dbReference type="SAM" id="Phobius"/>
    </source>
</evidence>
<feature type="signal peptide" evidence="12">
    <location>
        <begin position="1"/>
        <end position="22"/>
    </location>
</feature>
<keyword evidence="9" id="KW-0807">Transducer</keyword>
<evidence type="ECO:0000256" key="1">
    <source>
        <dbReference type="ARBA" id="ARBA00004651"/>
    </source>
</evidence>
<evidence type="ECO:0000256" key="5">
    <source>
        <dbReference type="ARBA" id="ARBA00022989"/>
    </source>
</evidence>
<dbReference type="Pfam" id="PF00002">
    <property type="entry name" value="7tm_2"/>
    <property type="match status" value="1"/>
</dbReference>
<name>A0A7M7KK49_VARDE</name>
<protein>
    <submittedName>
        <fullName evidence="15">Uncharacterized protein</fullName>
    </submittedName>
</protein>
<dbReference type="PANTHER" id="PTHR45620">
    <property type="entry name" value="PDF RECEPTOR-LIKE PROTEIN-RELATED"/>
    <property type="match status" value="1"/>
</dbReference>
<dbReference type="PANTHER" id="PTHR45620:SF15">
    <property type="entry name" value="DIURETIC HORMONE 44 RECEPTOR 1-RELATED"/>
    <property type="match status" value="1"/>
</dbReference>
<dbReference type="InParanoid" id="A0A7M7KK49"/>
<dbReference type="GeneID" id="111252529"/>
<feature type="transmembrane region" description="Helical" evidence="11">
    <location>
        <begin position="344"/>
        <end position="366"/>
    </location>
</feature>
<dbReference type="GO" id="GO:0007166">
    <property type="term" value="P:cell surface receptor signaling pathway"/>
    <property type="evidence" value="ECO:0007669"/>
    <property type="project" value="InterPro"/>
</dbReference>
<evidence type="ECO:0000259" key="13">
    <source>
        <dbReference type="PROSITE" id="PS50227"/>
    </source>
</evidence>
<feature type="transmembrane region" description="Helical" evidence="11">
    <location>
        <begin position="617"/>
        <end position="637"/>
    </location>
</feature>
<dbReference type="OrthoDB" id="5967113at2759"/>
<keyword evidence="6" id="KW-0297">G-protein coupled receptor</keyword>
<feature type="region of interest" description="Disordered" evidence="10">
    <location>
        <begin position="376"/>
        <end position="443"/>
    </location>
</feature>
<keyword evidence="4 11" id="KW-0812">Transmembrane</keyword>
<dbReference type="RefSeq" id="XP_022666353.1">
    <property type="nucleotide sequence ID" value="XM_022810618.1"/>
</dbReference>